<comment type="caution">
    <text evidence="2">The sequence shown here is derived from an EMBL/GenBank/DDBJ whole genome shotgun (WGS) entry which is preliminary data.</text>
</comment>
<proteinExistence type="predicted"/>
<dbReference type="InterPro" id="IPR002645">
    <property type="entry name" value="STAS_dom"/>
</dbReference>
<feature type="domain" description="STAS" evidence="1">
    <location>
        <begin position="12"/>
        <end position="121"/>
    </location>
</feature>
<gene>
    <name evidence="2" type="ORF">CVV64_06835</name>
</gene>
<reference evidence="2 3" key="1">
    <citation type="journal article" date="2017" name="ISME J.">
        <title>Potential for microbial H2 and metal transformations associated with novel bacteria and archaea in deep terrestrial subsurface sediments.</title>
        <authorList>
            <person name="Hernsdorf A.W."/>
            <person name="Amano Y."/>
            <person name="Miyakawa K."/>
            <person name="Ise K."/>
            <person name="Suzuki Y."/>
            <person name="Anantharaman K."/>
            <person name="Probst A."/>
            <person name="Burstein D."/>
            <person name="Thomas B.C."/>
            <person name="Banfield J.F."/>
        </authorList>
    </citation>
    <scope>NUCLEOTIDE SEQUENCE [LARGE SCALE GENOMIC DNA]</scope>
    <source>
        <strain evidence="2">HGW-Wallbacteria-1</strain>
    </source>
</reference>
<sequence>MCHLRGCPVEEFHLYKEEKDKYILLRPTGILDQEGADIFMESFMELLIHERKHMIIDMRNVQFIFSYALGILMNCYQEAAKRGKRTLLCEIPCSISRILSQINFDQVFEIHSTLSSAERKI</sequence>
<organism evidence="2 3">
    <name type="scientific">Candidatus Wallbacteria bacterium HGW-Wallbacteria-1</name>
    <dbReference type="NCBI Taxonomy" id="2013854"/>
    <lineage>
        <taxon>Bacteria</taxon>
        <taxon>Candidatus Walliibacteriota</taxon>
    </lineage>
</organism>
<dbReference type="CDD" id="cd07043">
    <property type="entry name" value="STAS_anti-anti-sigma_factors"/>
    <property type="match status" value="1"/>
</dbReference>
<dbReference type="Pfam" id="PF01740">
    <property type="entry name" value="STAS"/>
    <property type="match status" value="1"/>
</dbReference>
<name>A0A2N1PT01_9BACT</name>
<evidence type="ECO:0000259" key="1">
    <source>
        <dbReference type="PROSITE" id="PS50801"/>
    </source>
</evidence>
<accession>A0A2N1PT01</accession>
<evidence type="ECO:0000313" key="2">
    <source>
        <dbReference type="EMBL" id="PKK91464.1"/>
    </source>
</evidence>
<dbReference type="PANTHER" id="PTHR33495">
    <property type="entry name" value="ANTI-SIGMA FACTOR ANTAGONIST TM_1081-RELATED-RELATED"/>
    <property type="match status" value="1"/>
</dbReference>
<dbReference type="EMBL" id="PGXC01000003">
    <property type="protein sequence ID" value="PKK91464.1"/>
    <property type="molecule type" value="Genomic_DNA"/>
</dbReference>
<evidence type="ECO:0000313" key="3">
    <source>
        <dbReference type="Proteomes" id="UP000233256"/>
    </source>
</evidence>
<dbReference type="GO" id="GO:0043856">
    <property type="term" value="F:anti-sigma factor antagonist activity"/>
    <property type="evidence" value="ECO:0007669"/>
    <property type="project" value="TreeGrafter"/>
</dbReference>
<dbReference type="AlphaFoldDB" id="A0A2N1PT01"/>
<dbReference type="InterPro" id="IPR036513">
    <property type="entry name" value="STAS_dom_sf"/>
</dbReference>
<dbReference type="PROSITE" id="PS50801">
    <property type="entry name" value="STAS"/>
    <property type="match status" value="1"/>
</dbReference>
<protein>
    <recommendedName>
        <fullName evidence="1">STAS domain-containing protein</fullName>
    </recommendedName>
</protein>
<dbReference type="SUPFAM" id="SSF52091">
    <property type="entry name" value="SpoIIaa-like"/>
    <property type="match status" value="1"/>
</dbReference>
<dbReference type="Gene3D" id="3.30.750.24">
    <property type="entry name" value="STAS domain"/>
    <property type="match status" value="1"/>
</dbReference>
<dbReference type="Proteomes" id="UP000233256">
    <property type="component" value="Unassembled WGS sequence"/>
</dbReference>